<dbReference type="Proteomes" id="UP001375240">
    <property type="component" value="Unassembled WGS sequence"/>
</dbReference>
<dbReference type="AlphaFoldDB" id="A0AAV9UA11"/>
<evidence type="ECO:0000256" key="1">
    <source>
        <dbReference type="SAM" id="MobiDB-lite"/>
    </source>
</evidence>
<feature type="region of interest" description="Disordered" evidence="1">
    <location>
        <begin position="116"/>
        <end position="177"/>
    </location>
</feature>
<feature type="compositionally biased region" description="Polar residues" evidence="1">
    <location>
        <begin position="116"/>
        <end position="135"/>
    </location>
</feature>
<name>A0AAV9UA11_9PEZI</name>
<evidence type="ECO:0000313" key="3">
    <source>
        <dbReference type="EMBL" id="KAK6336486.1"/>
    </source>
</evidence>
<organism evidence="3 4">
    <name type="scientific">Orbilia brochopaga</name>
    <dbReference type="NCBI Taxonomy" id="3140254"/>
    <lineage>
        <taxon>Eukaryota</taxon>
        <taxon>Fungi</taxon>
        <taxon>Dikarya</taxon>
        <taxon>Ascomycota</taxon>
        <taxon>Pezizomycotina</taxon>
        <taxon>Orbiliomycetes</taxon>
        <taxon>Orbiliales</taxon>
        <taxon>Orbiliaceae</taxon>
        <taxon>Orbilia</taxon>
    </lineage>
</organism>
<feature type="signal peptide" evidence="2">
    <location>
        <begin position="1"/>
        <end position="17"/>
    </location>
</feature>
<feature type="chain" id="PRO_5043709861" evidence="2">
    <location>
        <begin position="18"/>
        <end position="207"/>
    </location>
</feature>
<sequence length="207" mass="19837">MKVAATLLSAVVGLAAAATITEPPNGASAPVASVDPAQASTLGCIRACRAGDVSCQAQCQGLPTPDETAVNATHNCVAACPSSSGSDADNAAWAECQQKCVAALYYTASITTPIANAGSPQTTLTGSAAGNTNAARPTGSSNGNRNGGNSNGDSDSDASGSGSDADASSSGANPSASQSANAAAAAFVISKMPMVGVLGLFLGALAI</sequence>
<reference evidence="3 4" key="1">
    <citation type="submission" date="2019-10" db="EMBL/GenBank/DDBJ databases">
        <authorList>
            <person name="Palmer J.M."/>
        </authorList>
    </citation>
    <scope>NUCLEOTIDE SEQUENCE [LARGE SCALE GENOMIC DNA]</scope>
    <source>
        <strain evidence="3 4">TWF696</strain>
    </source>
</reference>
<protein>
    <submittedName>
        <fullName evidence="3">Uncharacterized protein</fullName>
    </submittedName>
</protein>
<keyword evidence="2" id="KW-0732">Signal</keyword>
<gene>
    <name evidence="3" type="ORF">TWF696_002036</name>
</gene>
<dbReference type="EMBL" id="JAVHNQ010000011">
    <property type="protein sequence ID" value="KAK6336486.1"/>
    <property type="molecule type" value="Genomic_DNA"/>
</dbReference>
<keyword evidence="4" id="KW-1185">Reference proteome</keyword>
<feature type="compositionally biased region" description="Low complexity" evidence="1">
    <location>
        <begin position="151"/>
        <end position="177"/>
    </location>
</feature>
<proteinExistence type="predicted"/>
<evidence type="ECO:0000313" key="4">
    <source>
        <dbReference type="Proteomes" id="UP001375240"/>
    </source>
</evidence>
<comment type="caution">
    <text evidence="3">The sequence shown here is derived from an EMBL/GenBank/DDBJ whole genome shotgun (WGS) entry which is preliminary data.</text>
</comment>
<accession>A0AAV9UA11</accession>
<evidence type="ECO:0000256" key="2">
    <source>
        <dbReference type="SAM" id="SignalP"/>
    </source>
</evidence>